<dbReference type="Pfam" id="PF03372">
    <property type="entry name" value="Exo_endo_phos"/>
    <property type="match status" value="1"/>
</dbReference>
<comment type="caution">
    <text evidence="4">The sequence shown here is derived from an EMBL/GenBank/DDBJ whole genome shotgun (WGS) entry which is preliminary data.</text>
</comment>
<dbReference type="GO" id="GO:0003824">
    <property type="term" value="F:catalytic activity"/>
    <property type="evidence" value="ECO:0007669"/>
    <property type="project" value="InterPro"/>
</dbReference>
<feature type="region of interest" description="Disordered" evidence="1">
    <location>
        <begin position="169"/>
        <end position="207"/>
    </location>
</feature>
<evidence type="ECO:0000259" key="3">
    <source>
        <dbReference type="Pfam" id="PF07530"/>
    </source>
</evidence>
<dbReference type="EMBL" id="BGZK01001629">
    <property type="protein sequence ID" value="GBP83603.1"/>
    <property type="molecule type" value="Genomic_DNA"/>
</dbReference>
<feature type="compositionally biased region" description="Low complexity" evidence="1">
    <location>
        <begin position="54"/>
        <end position="82"/>
    </location>
</feature>
<dbReference type="AlphaFoldDB" id="A0A4C1Z8Y9"/>
<accession>A0A4C1Z8Y9</accession>
<gene>
    <name evidence="4" type="ORF">EVAR_61217_1</name>
</gene>
<dbReference type="InterPro" id="IPR006579">
    <property type="entry name" value="Pre_C2HC_dom"/>
</dbReference>
<feature type="region of interest" description="Disordered" evidence="1">
    <location>
        <begin position="368"/>
        <end position="417"/>
    </location>
</feature>
<keyword evidence="5" id="KW-1185">Reference proteome</keyword>
<organism evidence="4 5">
    <name type="scientific">Eumeta variegata</name>
    <name type="common">Bagworm moth</name>
    <name type="synonym">Eumeta japonica</name>
    <dbReference type="NCBI Taxonomy" id="151549"/>
    <lineage>
        <taxon>Eukaryota</taxon>
        <taxon>Metazoa</taxon>
        <taxon>Ecdysozoa</taxon>
        <taxon>Arthropoda</taxon>
        <taxon>Hexapoda</taxon>
        <taxon>Insecta</taxon>
        <taxon>Pterygota</taxon>
        <taxon>Neoptera</taxon>
        <taxon>Endopterygota</taxon>
        <taxon>Lepidoptera</taxon>
        <taxon>Glossata</taxon>
        <taxon>Ditrysia</taxon>
        <taxon>Tineoidea</taxon>
        <taxon>Psychidae</taxon>
        <taxon>Oiketicinae</taxon>
        <taxon>Eumeta</taxon>
    </lineage>
</organism>
<dbReference type="SUPFAM" id="SSF56219">
    <property type="entry name" value="DNase I-like"/>
    <property type="match status" value="1"/>
</dbReference>
<sequence length="626" mass="68644">MENSTSCPPEAGGVAKKEITHALIKEVVTKTLINMGYECPEKDLDKFVHSATSALNRASSSNSSSAASQSSRSQTSRSHSPSKGNKRRKRRASSRSDDKTSSSNNTDSTIVGTDDESDSNKSAQSDKVTKVDSSFTLVKGKNKRAIQKALKKSKLYGSPPFTRMDVDATSAAASTSPNSANSQSEAQGSTIARRPSQPVVDDQDSPRTDCTRLRINYAKAVHTADDGIKIICPDVETFRNLNKYLVENKVQFHTYALEEERKLKVVIRGIPANFSTEDIQTDLRSQGFPVHTVYRLCRRDGSPLWLVLAVLPRTEEARLISKKLRHVCGLSGIQVEAPHKECPRTRKSGVKPSCVNCGQEHTANYRECPKAPKFISHNRPNSNRPKTSTPAINPWGNKKPAQSPKSVPAPPKGADRRAFLAPSPATAIVGPSSFEEDIQTVMAVLRAVSSAEISDFAREFRACRNTEGKLSVSFNSQVGRRKLKNITLLSFNASGLTDNILVLSKCMSEYGVYIALIQETFLKPNRPKACAIAGYVQLRTDRTDARKGGTVLYYSRSLHCCPIAIPSLINMEATGCRLAMTDHRTLVIVSVYLSSSKPLLRSDRRAFLALGDAVIFFGDFNCKNPR</sequence>
<dbReference type="Pfam" id="PF07530">
    <property type="entry name" value="PRE_C2HC"/>
    <property type="match status" value="1"/>
</dbReference>
<feature type="domain" description="Endonuclease/exonuclease/phosphatase" evidence="2">
    <location>
        <begin position="489"/>
        <end position="622"/>
    </location>
</feature>
<feature type="region of interest" description="Disordered" evidence="1">
    <location>
        <begin position="54"/>
        <end position="132"/>
    </location>
</feature>
<evidence type="ECO:0000313" key="5">
    <source>
        <dbReference type="Proteomes" id="UP000299102"/>
    </source>
</evidence>
<proteinExistence type="predicted"/>
<name>A0A4C1Z8Y9_EUMVA</name>
<evidence type="ECO:0000313" key="4">
    <source>
        <dbReference type="EMBL" id="GBP83603.1"/>
    </source>
</evidence>
<dbReference type="InterPro" id="IPR005135">
    <property type="entry name" value="Endo/exonuclease/phosphatase"/>
</dbReference>
<dbReference type="InterPro" id="IPR036691">
    <property type="entry name" value="Endo/exonu/phosph_ase_sf"/>
</dbReference>
<reference evidence="4 5" key="1">
    <citation type="journal article" date="2019" name="Commun. Biol.">
        <title>The bagworm genome reveals a unique fibroin gene that provides high tensile strength.</title>
        <authorList>
            <person name="Kono N."/>
            <person name="Nakamura H."/>
            <person name="Ohtoshi R."/>
            <person name="Tomita M."/>
            <person name="Numata K."/>
            <person name="Arakawa K."/>
        </authorList>
    </citation>
    <scope>NUCLEOTIDE SEQUENCE [LARGE SCALE GENOMIC DNA]</scope>
</reference>
<feature type="compositionally biased region" description="Low complexity" evidence="1">
    <location>
        <begin position="169"/>
        <end position="182"/>
    </location>
</feature>
<dbReference type="PANTHER" id="PTHR33273:SF2">
    <property type="entry name" value="ENDONUCLEASE_EXONUCLEASE_PHOSPHATASE DOMAIN-CONTAINING PROTEIN"/>
    <property type="match status" value="1"/>
</dbReference>
<dbReference type="PANTHER" id="PTHR33273">
    <property type="entry name" value="DOMAIN-CONTAINING PROTEIN, PUTATIVE-RELATED"/>
    <property type="match status" value="1"/>
</dbReference>
<feature type="compositionally biased region" description="Basic residues" evidence="1">
    <location>
        <begin position="84"/>
        <end position="93"/>
    </location>
</feature>
<feature type="domain" description="Pre-C2HC" evidence="3">
    <location>
        <begin position="277"/>
        <end position="341"/>
    </location>
</feature>
<evidence type="ECO:0000256" key="1">
    <source>
        <dbReference type="SAM" id="MobiDB-lite"/>
    </source>
</evidence>
<feature type="compositionally biased region" description="Polar residues" evidence="1">
    <location>
        <begin position="378"/>
        <end position="391"/>
    </location>
</feature>
<dbReference type="Proteomes" id="UP000299102">
    <property type="component" value="Unassembled WGS sequence"/>
</dbReference>
<feature type="compositionally biased region" description="Polar residues" evidence="1">
    <location>
        <begin position="120"/>
        <end position="132"/>
    </location>
</feature>
<protein>
    <submittedName>
        <fullName evidence="4">Uncharacterized protein</fullName>
    </submittedName>
</protein>
<evidence type="ECO:0000259" key="2">
    <source>
        <dbReference type="Pfam" id="PF03372"/>
    </source>
</evidence>
<dbReference type="Gene3D" id="3.60.10.10">
    <property type="entry name" value="Endonuclease/exonuclease/phosphatase"/>
    <property type="match status" value="1"/>
</dbReference>
<dbReference type="OrthoDB" id="8446474at2759"/>